<proteinExistence type="predicted"/>
<gene>
    <name evidence="1" type="ORF">NP493_37g07027</name>
</gene>
<comment type="caution">
    <text evidence="1">The sequence shown here is derived from an EMBL/GenBank/DDBJ whole genome shotgun (WGS) entry which is preliminary data.</text>
</comment>
<protein>
    <submittedName>
        <fullName evidence="1">Uncharacterized protein</fullName>
    </submittedName>
</protein>
<dbReference type="EMBL" id="JAODUO010000037">
    <property type="protein sequence ID" value="KAK2192179.1"/>
    <property type="molecule type" value="Genomic_DNA"/>
</dbReference>
<evidence type="ECO:0000313" key="1">
    <source>
        <dbReference type="EMBL" id="KAK2192179.1"/>
    </source>
</evidence>
<accession>A0AAD9PCB4</accession>
<keyword evidence="2" id="KW-1185">Reference proteome</keyword>
<dbReference type="Proteomes" id="UP001209878">
    <property type="component" value="Unassembled WGS sequence"/>
</dbReference>
<name>A0AAD9PCB4_RIDPI</name>
<reference evidence="1" key="1">
    <citation type="journal article" date="2023" name="Mol. Biol. Evol.">
        <title>Third-Generation Sequencing Reveals the Adaptive Role of the Epigenome in Three Deep-Sea Polychaetes.</title>
        <authorList>
            <person name="Perez M."/>
            <person name="Aroh O."/>
            <person name="Sun Y."/>
            <person name="Lan Y."/>
            <person name="Juniper S.K."/>
            <person name="Young C.R."/>
            <person name="Angers B."/>
            <person name="Qian P.Y."/>
        </authorList>
    </citation>
    <scope>NUCLEOTIDE SEQUENCE</scope>
    <source>
        <strain evidence="1">R07B-5</strain>
    </source>
</reference>
<sequence>MHTWVWNTSTPPWADHNARTTINVWSTTASLCRQVQSIYGFGTHQHHPGPTTCVNPTINVWSTTAYSCIPGRKHKRVWNITSSPWADHNARPTMNMWSTADSSCRQARTHKRNDVNHIITPGSHVARLVAYISVNHVAITLGKDNNLNMVRNIACARRNNVATENIFILEDNLQTQKDACRCSACKNAKPCTNYCINLVVRDVGLTAQPVGKNR</sequence>
<evidence type="ECO:0000313" key="2">
    <source>
        <dbReference type="Proteomes" id="UP001209878"/>
    </source>
</evidence>
<dbReference type="AlphaFoldDB" id="A0AAD9PCB4"/>
<organism evidence="1 2">
    <name type="scientific">Ridgeia piscesae</name>
    <name type="common">Tubeworm</name>
    <dbReference type="NCBI Taxonomy" id="27915"/>
    <lineage>
        <taxon>Eukaryota</taxon>
        <taxon>Metazoa</taxon>
        <taxon>Spiralia</taxon>
        <taxon>Lophotrochozoa</taxon>
        <taxon>Annelida</taxon>
        <taxon>Polychaeta</taxon>
        <taxon>Sedentaria</taxon>
        <taxon>Canalipalpata</taxon>
        <taxon>Sabellida</taxon>
        <taxon>Siboglinidae</taxon>
        <taxon>Ridgeia</taxon>
    </lineage>
</organism>